<evidence type="ECO:0000313" key="2">
    <source>
        <dbReference type="Proteomes" id="UP001165085"/>
    </source>
</evidence>
<dbReference type="Proteomes" id="UP001165085">
    <property type="component" value="Unassembled WGS sequence"/>
</dbReference>
<sequence length="263" mass="28786">MNTELEHKLITEAANLAANRCSGSPTIVMVGANDLEVEQGGEEASNDPFNNVIMNLYPKSRAVLVEPVPHVFKMLSKHVSSLAPRVKPINSAICDATSSGMIDFTWVSEQFGIDNPGEAHWKKFQLASMAYSKNLYVEGYGIPEKYVISQKVKCDPPDVLLSTAGARPEDVTLLGVDTEGMDIVIVSEFFNLPNFHPIGVVWERKNENWAGKESHKGNPQGYTGLSLREMLLNKGYDIIEGKGSANTIAMKKGIIQPFVGTAF</sequence>
<name>A0A9W7AME2_9STRA</name>
<dbReference type="Gene3D" id="3.40.50.150">
    <property type="entry name" value="Vaccinia Virus protein VP39"/>
    <property type="match status" value="1"/>
</dbReference>
<protein>
    <recommendedName>
        <fullName evidence="3">Methyltransferase FkbM domain-containing protein</fullName>
    </recommendedName>
</protein>
<evidence type="ECO:0000313" key="1">
    <source>
        <dbReference type="EMBL" id="GMH70989.1"/>
    </source>
</evidence>
<dbReference type="EMBL" id="BRXY01000144">
    <property type="protein sequence ID" value="GMH70989.1"/>
    <property type="molecule type" value="Genomic_DNA"/>
</dbReference>
<evidence type="ECO:0008006" key="3">
    <source>
        <dbReference type="Google" id="ProtNLM"/>
    </source>
</evidence>
<dbReference type="OrthoDB" id="10267992at2759"/>
<gene>
    <name evidence="1" type="ORF">TrST_g2387</name>
</gene>
<proteinExistence type="predicted"/>
<dbReference type="InterPro" id="IPR029063">
    <property type="entry name" value="SAM-dependent_MTases_sf"/>
</dbReference>
<reference evidence="2" key="1">
    <citation type="journal article" date="2023" name="Commun. Biol.">
        <title>Genome analysis of Parmales, the sister group of diatoms, reveals the evolutionary specialization of diatoms from phago-mixotrophs to photoautotrophs.</title>
        <authorList>
            <person name="Ban H."/>
            <person name="Sato S."/>
            <person name="Yoshikawa S."/>
            <person name="Yamada K."/>
            <person name="Nakamura Y."/>
            <person name="Ichinomiya M."/>
            <person name="Sato N."/>
            <person name="Blanc-Mathieu R."/>
            <person name="Endo H."/>
            <person name="Kuwata A."/>
            <person name="Ogata H."/>
        </authorList>
    </citation>
    <scope>NUCLEOTIDE SEQUENCE [LARGE SCALE GENOMIC DNA]</scope>
    <source>
        <strain evidence="2">NIES 3701</strain>
    </source>
</reference>
<comment type="caution">
    <text evidence="1">The sequence shown here is derived from an EMBL/GenBank/DDBJ whole genome shotgun (WGS) entry which is preliminary data.</text>
</comment>
<organism evidence="1 2">
    <name type="scientific">Triparma strigata</name>
    <dbReference type="NCBI Taxonomy" id="1606541"/>
    <lineage>
        <taxon>Eukaryota</taxon>
        <taxon>Sar</taxon>
        <taxon>Stramenopiles</taxon>
        <taxon>Ochrophyta</taxon>
        <taxon>Bolidophyceae</taxon>
        <taxon>Parmales</taxon>
        <taxon>Triparmaceae</taxon>
        <taxon>Triparma</taxon>
    </lineage>
</organism>
<keyword evidence="2" id="KW-1185">Reference proteome</keyword>
<accession>A0A9W7AME2</accession>
<dbReference type="AlphaFoldDB" id="A0A9W7AME2"/>